<dbReference type="Proteomes" id="UP000001646">
    <property type="component" value="Unplaced"/>
</dbReference>
<dbReference type="InParanoid" id="H9GPC6"/>
<evidence type="ECO:0000256" key="2">
    <source>
        <dbReference type="ARBA" id="ARBA00007242"/>
    </source>
</evidence>
<keyword evidence="11" id="KW-0807">Transducer</keyword>
<dbReference type="FunFam" id="2.10.50.30:FF:000002">
    <property type="entry name" value="Vomeronasal 2 receptor, h1"/>
    <property type="match status" value="1"/>
</dbReference>
<evidence type="ECO:0000256" key="1">
    <source>
        <dbReference type="ARBA" id="ARBA00004651"/>
    </source>
</evidence>
<evidence type="ECO:0000256" key="6">
    <source>
        <dbReference type="ARBA" id="ARBA00022989"/>
    </source>
</evidence>
<evidence type="ECO:0000256" key="8">
    <source>
        <dbReference type="ARBA" id="ARBA00023136"/>
    </source>
</evidence>
<dbReference type="PROSITE" id="PS00981">
    <property type="entry name" value="G_PROTEIN_RECEP_F3_3"/>
    <property type="match status" value="1"/>
</dbReference>
<reference evidence="14" key="1">
    <citation type="submission" date="2009-12" db="EMBL/GenBank/DDBJ databases">
        <title>The Genome Sequence of Anolis carolinensis (Green Anole Lizard).</title>
        <authorList>
            <consortium name="The Genome Sequencing Platform"/>
            <person name="Di Palma F."/>
            <person name="Alfoldi J."/>
            <person name="Heiman D."/>
            <person name="Young S."/>
            <person name="Grabherr M."/>
            <person name="Johnson J."/>
            <person name="Lander E.S."/>
            <person name="Lindblad-Toh K."/>
        </authorList>
    </citation>
    <scope>NUCLEOTIDE SEQUENCE [LARGE SCALE GENOMIC DNA]</scope>
    <source>
        <strain evidence="14">JBL SC #1</strain>
    </source>
</reference>
<feature type="transmembrane region" description="Helical" evidence="12">
    <location>
        <begin position="509"/>
        <end position="530"/>
    </location>
</feature>
<dbReference type="InterPro" id="IPR038550">
    <property type="entry name" value="GPCR_3_9-Cys_sf"/>
</dbReference>
<dbReference type="InterPro" id="IPR011500">
    <property type="entry name" value="GPCR_3_9-Cys_dom"/>
</dbReference>
<keyword evidence="8 12" id="KW-0472">Membrane</keyword>
<sequence length="737" mass="83639">KASSLGFFPALGHPLFRVHILALVFAVKEINENPQILPNITVGFHVYNNNFYPSWTYLATMKLLSTWNRFVPNYKCDDQKSLPAVIGGPNSNICSHMLIYSSAPEQNDRNNAAFFHWMFPNGNTQYLGLLQLLLHFRWTWIGVIYEDVESLQTFVMKLLPLFSRNGVCFDIIEKLPGRSLISDVTEVITDWIVTFRLVFSSTARVMIFHGEVQSMAKLRTVENFFTFEGIPVQDKGKLWIMTGDTDFTSSLFQRTMDINFLHGALSFIIHSKEVLGFRQFLQTRNHTLEKGDGFVRAFWEEAFNCLLPGPAIDELNENICTGEEKHVTLPSSVFEMSMTSHSYAIYNAVYALTHAFHAMHSSPLKRRTVIPGRRESMLTQQSWQFIFGSAYTQVYTVFQFKAVNVFHKRYRRAKKEGKPYCCYDSLPCPKGEISNQTDMDSCSQCQKGYYPNKDQDLCIPKVVIFLSYAEPLGIGLATSAVALSFITTLVLAIFVKYNNTPIVKVNNRMLSYTLLISLLLSFLCTLLFIGRPQKMTCLLRQTVFGMVFSVVISCLLAKAITVVVAFMANKPGSKLKKWIGKRLAISIILLCSLTQVMICSLNLATSPPFPDSDTDSFLQNNVLECNEGSGTMLYCVLGFMGFLAIISFIVAFLARKLPDSFNEAKFITFSMLLFCSVWLTFVPTYLSSRGKYMVAVEIFSILASSAGLLAFIFFPKCYIILFRPEQNKKEQLMRRKC</sequence>
<keyword evidence="6 12" id="KW-1133">Transmembrane helix</keyword>
<dbReference type="PANTHER" id="PTHR24061">
    <property type="entry name" value="CALCIUM-SENSING RECEPTOR-RELATED"/>
    <property type="match status" value="1"/>
</dbReference>
<dbReference type="InterPro" id="IPR017979">
    <property type="entry name" value="GPCR_3_CS"/>
</dbReference>
<comment type="subcellular location">
    <subcellularLocation>
        <location evidence="1">Cell membrane</location>
        <topology evidence="1">Multi-pass membrane protein</topology>
    </subcellularLocation>
</comment>
<organism evidence="14 15">
    <name type="scientific">Anolis carolinensis</name>
    <name type="common">Green anole</name>
    <name type="synonym">American chameleon</name>
    <dbReference type="NCBI Taxonomy" id="28377"/>
    <lineage>
        <taxon>Eukaryota</taxon>
        <taxon>Metazoa</taxon>
        <taxon>Chordata</taxon>
        <taxon>Craniata</taxon>
        <taxon>Vertebrata</taxon>
        <taxon>Euteleostomi</taxon>
        <taxon>Lepidosauria</taxon>
        <taxon>Squamata</taxon>
        <taxon>Bifurcata</taxon>
        <taxon>Unidentata</taxon>
        <taxon>Episquamata</taxon>
        <taxon>Toxicofera</taxon>
        <taxon>Iguania</taxon>
        <taxon>Dactyloidae</taxon>
        <taxon>Anolis</taxon>
    </lineage>
</organism>
<feature type="transmembrane region" description="Helical" evidence="12">
    <location>
        <begin position="631"/>
        <end position="654"/>
    </location>
</feature>
<evidence type="ECO:0000256" key="7">
    <source>
        <dbReference type="ARBA" id="ARBA00023040"/>
    </source>
</evidence>
<dbReference type="PANTHER" id="PTHR24061:SF599">
    <property type="entry name" value="G-PROTEIN COUPLED RECEPTORS FAMILY 3 PROFILE DOMAIN-CONTAINING PROTEIN"/>
    <property type="match status" value="1"/>
</dbReference>
<dbReference type="Pfam" id="PF07562">
    <property type="entry name" value="NCD3G"/>
    <property type="match status" value="1"/>
</dbReference>
<keyword evidence="9" id="KW-0675">Receptor</keyword>
<feature type="transmembrane region" description="Helical" evidence="12">
    <location>
        <begin position="666"/>
        <end position="686"/>
    </location>
</feature>
<dbReference type="InterPro" id="IPR017978">
    <property type="entry name" value="GPCR_3_C"/>
</dbReference>
<keyword evidence="15" id="KW-1185">Reference proteome</keyword>
<evidence type="ECO:0000313" key="14">
    <source>
        <dbReference type="Ensembl" id="ENSACAP00000017243.3"/>
    </source>
</evidence>
<dbReference type="InterPro" id="IPR028082">
    <property type="entry name" value="Peripla_BP_I"/>
</dbReference>
<feature type="transmembrane region" description="Helical" evidence="12">
    <location>
        <begin position="472"/>
        <end position="497"/>
    </location>
</feature>
<dbReference type="Ensembl" id="ENSACAT00000017582.3">
    <property type="protein sequence ID" value="ENSACAP00000017243.3"/>
    <property type="gene ID" value="ENSACAG00000017518.3"/>
</dbReference>
<dbReference type="InterPro" id="IPR000068">
    <property type="entry name" value="GPCR_3_Ca_sens_rcpt-rel"/>
</dbReference>
<dbReference type="AlphaFoldDB" id="H9GPC6"/>
<evidence type="ECO:0000256" key="9">
    <source>
        <dbReference type="ARBA" id="ARBA00023170"/>
    </source>
</evidence>
<evidence type="ECO:0000313" key="15">
    <source>
        <dbReference type="Proteomes" id="UP000001646"/>
    </source>
</evidence>
<proteinExistence type="inferred from homology"/>
<dbReference type="InterPro" id="IPR000337">
    <property type="entry name" value="GPCR_3"/>
</dbReference>
<feature type="transmembrane region" description="Helical" evidence="12">
    <location>
        <begin position="542"/>
        <end position="567"/>
    </location>
</feature>
<keyword evidence="10" id="KW-0325">Glycoprotein</keyword>
<feature type="transmembrane region" description="Helical" evidence="12">
    <location>
        <begin position="583"/>
        <end position="604"/>
    </location>
</feature>
<dbReference type="Gene3D" id="3.40.50.2300">
    <property type="match status" value="2"/>
</dbReference>
<dbReference type="GO" id="GO:0005886">
    <property type="term" value="C:plasma membrane"/>
    <property type="evidence" value="ECO:0000318"/>
    <property type="project" value="GO_Central"/>
</dbReference>
<dbReference type="InterPro" id="IPR001828">
    <property type="entry name" value="ANF_lig-bd_rcpt"/>
</dbReference>
<dbReference type="SUPFAM" id="SSF53822">
    <property type="entry name" value="Periplasmic binding protein-like I"/>
    <property type="match status" value="1"/>
</dbReference>
<dbReference type="eggNOG" id="KOG1056">
    <property type="taxonomic scope" value="Eukaryota"/>
</dbReference>
<name>H9GPC6_ANOCA</name>
<dbReference type="Pfam" id="PF00003">
    <property type="entry name" value="7tm_3"/>
    <property type="match status" value="1"/>
</dbReference>
<evidence type="ECO:0000256" key="11">
    <source>
        <dbReference type="ARBA" id="ARBA00023224"/>
    </source>
</evidence>
<protein>
    <recommendedName>
        <fullName evidence="13">G-protein coupled receptors family 3 profile domain-containing protein</fullName>
    </recommendedName>
</protein>
<dbReference type="HOGENOM" id="CLU_005389_5_0_1"/>
<evidence type="ECO:0000259" key="13">
    <source>
        <dbReference type="PROSITE" id="PS50259"/>
    </source>
</evidence>
<evidence type="ECO:0000256" key="10">
    <source>
        <dbReference type="ARBA" id="ARBA00023180"/>
    </source>
</evidence>
<dbReference type="Gene3D" id="2.10.50.30">
    <property type="entry name" value="GPCR, family 3, nine cysteines domain"/>
    <property type="match status" value="1"/>
</dbReference>
<dbReference type="GO" id="GO:0004930">
    <property type="term" value="F:G protein-coupled receptor activity"/>
    <property type="evidence" value="ECO:0000318"/>
    <property type="project" value="GO_Central"/>
</dbReference>
<accession>H9GPC6</accession>
<dbReference type="PROSITE" id="PS50259">
    <property type="entry name" value="G_PROTEIN_RECEP_F3_4"/>
    <property type="match status" value="1"/>
</dbReference>
<evidence type="ECO:0000256" key="12">
    <source>
        <dbReference type="SAM" id="Phobius"/>
    </source>
</evidence>
<feature type="domain" description="G-protein coupled receptors family 3 profile" evidence="13">
    <location>
        <begin position="472"/>
        <end position="736"/>
    </location>
</feature>
<dbReference type="Pfam" id="PF01094">
    <property type="entry name" value="ANF_receptor"/>
    <property type="match status" value="1"/>
</dbReference>
<evidence type="ECO:0000256" key="4">
    <source>
        <dbReference type="ARBA" id="ARBA00022692"/>
    </source>
</evidence>
<reference evidence="14" key="3">
    <citation type="submission" date="2025-09" db="UniProtKB">
        <authorList>
            <consortium name="Ensembl"/>
        </authorList>
    </citation>
    <scope>IDENTIFICATION</scope>
</reference>
<comment type="similarity">
    <text evidence="2">Belongs to the G-protein coupled receptor 3 family.</text>
</comment>
<keyword evidence="5" id="KW-0732">Signal</keyword>
<feature type="transmembrane region" description="Helical" evidence="12">
    <location>
        <begin position="692"/>
        <end position="714"/>
    </location>
</feature>
<dbReference type="PRINTS" id="PR00248">
    <property type="entry name" value="GPCRMGR"/>
</dbReference>
<keyword evidence="3" id="KW-1003">Cell membrane</keyword>
<keyword evidence="4 12" id="KW-0812">Transmembrane</keyword>
<keyword evidence="7" id="KW-0297">G-protein coupled receptor</keyword>
<reference evidence="14" key="2">
    <citation type="submission" date="2025-08" db="UniProtKB">
        <authorList>
            <consortium name="Ensembl"/>
        </authorList>
    </citation>
    <scope>IDENTIFICATION</scope>
</reference>
<evidence type="ECO:0000256" key="3">
    <source>
        <dbReference type="ARBA" id="ARBA00022475"/>
    </source>
</evidence>
<dbReference type="GeneTree" id="ENSGT00950000182788"/>
<evidence type="ECO:0000256" key="5">
    <source>
        <dbReference type="ARBA" id="ARBA00022729"/>
    </source>
</evidence>
<dbReference type="FunFam" id="3.40.50.2300:FF:000024">
    <property type="entry name" value="Vomeronasal 2, receptor 73"/>
    <property type="match status" value="1"/>
</dbReference>